<proteinExistence type="predicted"/>
<accession>A0A1I0IZE7</accession>
<evidence type="ECO:0000313" key="2">
    <source>
        <dbReference type="Proteomes" id="UP000199180"/>
    </source>
</evidence>
<organism evidence="1 2">
    <name type="scientific">Paracoccus homiensis</name>
    <dbReference type="NCBI Taxonomy" id="364199"/>
    <lineage>
        <taxon>Bacteria</taxon>
        <taxon>Pseudomonadati</taxon>
        <taxon>Pseudomonadota</taxon>
        <taxon>Alphaproteobacteria</taxon>
        <taxon>Rhodobacterales</taxon>
        <taxon>Paracoccaceae</taxon>
        <taxon>Paracoccus</taxon>
    </lineage>
</organism>
<keyword evidence="2" id="KW-1185">Reference proteome</keyword>
<name>A0A1I0IZE7_9RHOB</name>
<reference evidence="1 2" key="1">
    <citation type="submission" date="2016-10" db="EMBL/GenBank/DDBJ databases">
        <authorList>
            <person name="de Groot N.N."/>
        </authorList>
    </citation>
    <scope>NUCLEOTIDE SEQUENCE [LARGE SCALE GENOMIC DNA]</scope>
    <source>
        <strain evidence="1 2">DSM 17862</strain>
    </source>
</reference>
<dbReference type="OrthoDB" id="8447745at2"/>
<dbReference type="Proteomes" id="UP000199180">
    <property type="component" value="Unassembled WGS sequence"/>
</dbReference>
<dbReference type="InterPro" id="IPR008840">
    <property type="entry name" value="Sipho_Gp157"/>
</dbReference>
<dbReference type="AlphaFoldDB" id="A0A1I0IZE7"/>
<gene>
    <name evidence="1" type="ORF">SAMN04489858_12022</name>
</gene>
<dbReference type="EMBL" id="FOHO01000020">
    <property type="protein sequence ID" value="SEU02553.1"/>
    <property type="molecule type" value="Genomic_DNA"/>
</dbReference>
<dbReference type="RefSeq" id="WP_090737652.1">
    <property type="nucleotide sequence ID" value="NZ_FOHO01000020.1"/>
</dbReference>
<dbReference type="Pfam" id="PF05565">
    <property type="entry name" value="Sipho_Gp157"/>
    <property type="match status" value="1"/>
</dbReference>
<sequence>MKRIDLPTIRAIADMIADTDDRDAEPGFLDTLEGETDAMEVADYLIDQALSDDALADALKAQEKAMKDRRERIEWRAAQKRKAMLDLLRAAGIKKLERPRATISQRAGSERVEITDEASVPSQLCTTKTVTSPDKNAIKARLKEGEEIPGCILTRGEDGITMRVA</sequence>
<protein>
    <submittedName>
        <fullName evidence="1">Virus Gp157</fullName>
    </submittedName>
</protein>
<evidence type="ECO:0000313" key="1">
    <source>
        <dbReference type="EMBL" id="SEU02553.1"/>
    </source>
</evidence>
<dbReference type="STRING" id="364199.SAMN04489858_12022"/>